<dbReference type="EMBL" id="JACJQB010000021">
    <property type="protein sequence ID" value="MBD2188764.1"/>
    <property type="molecule type" value="Genomic_DNA"/>
</dbReference>
<comment type="caution">
    <text evidence="2">The sequence shown here is derived from an EMBL/GenBank/DDBJ whole genome shotgun (WGS) entry which is preliminary data.</text>
</comment>
<evidence type="ECO:0000313" key="3">
    <source>
        <dbReference type="Proteomes" id="UP000642094"/>
    </source>
</evidence>
<dbReference type="RefSeq" id="WP_190403612.1">
    <property type="nucleotide sequence ID" value="NZ_JACJQB010000021.1"/>
</dbReference>
<organism evidence="2 3">
    <name type="scientific">Pseudanabaena mucicola FACHB-723</name>
    <dbReference type="NCBI Taxonomy" id="2692860"/>
    <lineage>
        <taxon>Bacteria</taxon>
        <taxon>Bacillati</taxon>
        <taxon>Cyanobacteriota</taxon>
        <taxon>Cyanophyceae</taxon>
        <taxon>Pseudanabaenales</taxon>
        <taxon>Pseudanabaenaceae</taxon>
        <taxon>Pseudanabaena</taxon>
    </lineage>
</organism>
<name>A0ABR7ZY65_9CYAN</name>
<evidence type="ECO:0000313" key="2">
    <source>
        <dbReference type="EMBL" id="MBD2188764.1"/>
    </source>
</evidence>
<reference evidence="2 3" key="1">
    <citation type="journal article" date="2020" name="ISME J.">
        <title>Comparative genomics reveals insights into cyanobacterial evolution and habitat adaptation.</title>
        <authorList>
            <person name="Chen M.Y."/>
            <person name="Teng W.K."/>
            <person name="Zhao L."/>
            <person name="Hu C.X."/>
            <person name="Zhou Y.K."/>
            <person name="Han B.P."/>
            <person name="Song L.R."/>
            <person name="Shu W.S."/>
        </authorList>
    </citation>
    <scope>NUCLEOTIDE SEQUENCE [LARGE SCALE GENOMIC DNA]</scope>
    <source>
        <strain evidence="2 3">FACHB-723</strain>
    </source>
</reference>
<sequence>MKPSQTSQTSISSLNFPIEKLPGLSAEDCQKLKDHGIQTTRSLIKKAGFKRSEKEAFAIAIGVRLQLLTKWLAFADLARIPAVGLQHCGIIVHSGIVSLEQLSQTPLDKLHKQILRLQVQQFRRADLCPDIAEMAIWVKQAQQLLRSSV</sequence>
<feature type="domain" description="DUF4332" evidence="1">
    <location>
        <begin position="23"/>
        <end position="144"/>
    </location>
</feature>
<protein>
    <submittedName>
        <fullName evidence="2">DUF4332 domain-containing protein</fullName>
    </submittedName>
</protein>
<proteinExistence type="predicted"/>
<dbReference type="Proteomes" id="UP000642094">
    <property type="component" value="Unassembled WGS sequence"/>
</dbReference>
<gene>
    <name evidence="2" type="ORF">H6F41_11495</name>
</gene>
<keyword evidence="3" id="KW-1185">Reference proteome</keyword>
<dbReference type="Pfam" id="PF14229">
    <property type="entry name" value="DUF4332"/>
    <property type="match status" value="1"/>
</dbReference>
<accession>A0ABR7ZY65</accession>
<evidence type="ECO:0000259" key="1">
    <source>
        <dbReference type="Pfam" id="PF14229"/>
    </source>
</evidence>
<dbReference type="InterPro" id="IPR025567">
    <property type="entry name" value="DUF4332"/>
</dbReference>